<comment type="subcellular location">
    <subcellularLocation>
        <location evidence="1">Cell membrane</location>
        <topology evidence="1">Single-pass membrane protein</topology>
    </subcellularLocation>
    <subcellularLocation>
        <location evidence="7">Cell membrane</location>
        <topology evidence="7">Single-pass type II membrane protein</topology>
    </subcellularLocation>
</comment>
<evidence type="ECO:0000313" key="9">
    <source>
        <dbReference type="EMBL" id="AUB83820.1"/>
    </source>
</evidence>
<protein>
    <submittedName>
        <fullName evidence="9">Biopolymer transporter ExbD</fullName>
    </submittedName>
</protein>
<dbReference type="GO" id="GO:0022857">
    <property type="term" value="F:transmembrane transporter activity"/>
    <property type="evidence" value="ECO:0007669"/>
    <property type="project" value="InterPro"/>
</dbReference>
<name>A0A2K8UE13_9GAMM</name>
<evidence type="ECO:0000256" key="6">
    <source>
        <dbReference type="ARBA" id="ARBA00023136"/>
    </source>
</evidence>
<evidence type="ECO:0000256" key="1">
    <source>
        <dbReference type="ARBA" id="ARBA00004162"/>
    </source>
</evidence>
<evidence type="ECO:0000256" key="3">
    <source>
        <dbReference type="ARBA" id="ARBA00022475"/>
    </source>
</evidence>
<keyword evidence="7" id="KW-0813">Transport</keyword>
<dbReference type="OrthoDB" id="9793581at2"/>
<dbReference type="Proteomes" id="UP000232638">
    <property type="component" value="Chromosome"/>
</dbReference>
<evidence type="ECO:0000313" key="10">
    <source>
        <dbReference type="Proteomes" id="UP000232638"/>
    </source>
</evidence>
<dbReference type="KEGG" id="tsy:THSYN_24635"/>
<comment type="similarity">
    <text evidence="2 7">Belongs to the ExbD/TolR family.</text>
</comment>
<keyword evidence="6 8" id="KW-0472">Membrane</keyword>
<evidence type="ECO:0000256" key="8">
    <source>
        <dbReference type="SAM" id="Phobius"/>
    </source>
</evidence>
<reference evidence="9 10" key="1">
    <citation type="submission" date="2017-03" db="EMBL/GenBank/DDBJ databases">
        <title>Complete genome sequence of Candidatus 'Thiodictyon syntrophicum' sp. nov. strain Cad16T, a photolithoautotroph purple sulfur bacterium isolated from an alpine meromictic lake.</title>
        <authorList>
            <person name="Luedin S.M."/>
            <person name="Pothier J.F."/>
            <person name="Danza F."/>
            <person name="Storelli N."/>
            <person name="Wittwer M."/>
            <person name="Tonolla M."/>
        </authorList>
    </citation>
    <scope>NUCLEOTIDE SEQUENCE [LARGE SCALE GENOMIC DNA]</scope>
    <source>
        <strain evidence="9 10">Cad16T</strain>
    </source>
</reference>
<dbReference type="AlphaFoldDB" id="A0A2K8UE13"/>
<dbReference type="PANTHER" id="PTHR30558">
    <property type="entry name" value="EXBD MEMBRANE COMPONENT OF PMF-DRIVEN MACROMOLECULE IMPORT SYSTEM"/>
    <property type="match status" value="1"/>
</dbReference>
<keyword evidence="10" id="KW-1185">Reference proteome</keyword>
<accession>A0A2K8UE13</accession>
<evidence type="ECO:0000256" key="4">
    <source>
        <dbReference type="ARBA" id="ARBA00022692"/>
    </source>
</evidence>
<dbReference type="EMBL" id="CP020370">
    <property type="protein sequence ID" value="AUB83820.1"/>
    <property type="molecule type" value="Genomic_DNA"/>
</dbReference>
<evidence type="ECO:0000256" key="5">
    <source>
        <dbReference type="ARBA" id="ARBA00022989"/>
    </source>
</evidence>
<dbReference type="GO" id="GO:0015031">
    <property type="term" value="P:protein transport"/>
    <property type="evidence" value="ECO:0007669"/>
    <property type="project" value="UniProtKB-KW"/>
</dbReference>
<keyword evidence="3" id="KW-1003">Cell membrane</keyword>
<sequence length="146" mass="16075">MNLRPNRRKPPELVLIPLLDVLLVLLIFFMVSTTFKEKDASRLHLQLPQAQGEEERPNQDPERLRITIDQGGNFYVDDRAVVDQQTQTLVRAITGALGERKGLAVLIQADALSPHQAVMTALDAAAQLGLLKIAFSATRAAPAADR</sequence>
<feature type="transmembrane region" description="Helical" evidence="8">
    <location>
        <begin position="12"/>
        <end position="31"/>
    </location>
</feature>
<dbReference type="InterPro" id="IPR003400">
    <property type="entry name" value="ExbD"/>
</dbReference>
<dbReference type="PANTHER" id="PTHR30558:SF3">
    <property type="entry name" value="BIOPOLYMER TRANSPORT PROTEIN EXBD-RELATED"/>
    <property type="match status" value="1"/>
</dbReference>
<evidence type="ECO:0000256" key="7">
    <source>
        <dbReference type="RuleBase" id="RU003879"/>
    </source>
</evidence>
<proteinExistence type="inferred from homology"/>
<dbReference type="GO" id="GO:0005886">
    <property type="term" value="C:plasma membrane"/>
    <property type="evidence" value="ECO:0007669"/>
    <property type="project" value="UniProtKB-SubCell"/>
</dbReference>
<dbReference type="Gene3D" id="3.30.420.270">
    <property type="match status" value="1"/>
</dbReference>
<gene>
    <name evidence="9" type="ORF">THSYN_24635</name>
</gene>
<keyword evidence="7" id="KW-0653">Protein transport</keyword>
<keyword evidence="5 8" id="KW-1133">Transmembrane helix</keyword>
<organism evidence="9 10">
    <name type="scientific">Candidatus Thiodictyon syntrophicum</name>
    <dbReference type="NCBI Taxonomy" id="1166950"/>
    <lineage>
        <taxon>Bacteria</taxon>
        <taxon>Pseudomonadati</taxon>
        <taxon>Pseudomonadota</taxon>
        <taxon>Gammaproteobacteria</taxon>
        <taxon>Chromatiales</taxon>
        <taxon>Chromatiaceae</taxon>
        <taxon>Thiodictyon</taxon>
    </lineage>
</organism>
<dbReference type="Pfam" id="PF02472">
    <property type="entry name" value="ExbD"/>
    <property type="match status" value="1"/>
</dbReference>
<evidence type="ECO:0000256" key="2">
    <source>
        <dbReference type="ARBA" id="ARBA00005811"/>
    </source>
</evidence>
<dbReference type="RefSeq" id="WP_100921498.1">
    <property type="nucleotide sequence ID" value="NZ_CP020370.1"/>
</dbReference>
<keyword evidence="4 7" id="KW-0812">Transmembrane</keyword>